<gene>
    <name evidence="1" type="ORF">FYC62_11765</name>
</gene>
<sequence>MKILYAIQGTGNGHISRAKEIVPLLQQYGELDILVSGTQADITLQQEVKYQFHGFSFVFGKKGGVDHWKSYQLMNLRRFWKDMRSIPLNDYDLIINDFEPLTAWACKLQGKRSVSLSHQAAFISDKTPRPLKKGLYAEWILKYYAPTTDHVGFHFQPYDDFIYTPVIRSEIRALNPKNFGHYTVYLPAVDDKILVKYLHLFPKVRWHVFSKHQKTPYQYANVWVKPITNNDYNKSLENCEGLLTGGGFEGPAEALYLGKKVLLVPMKYQFEQECNAEAARLMGVPVVNDINKKFVSYLDTWIKEDFKIKVDFPNQTAAIVEKVVNTYRQ</sequence>
<keyword evidence="2" id="KW-1185">Reference proteome</keyword>
<dbReference type="AlphaFoldDB" id="A0A5C0VHS1"/>
<name>A0A5C0VHS1_9SPHI</name>
<dbReference type="Proteomes" id="UP000323653">
    <property type="component" value="Chromosome"/>
</dbReference>
<evidence type="ECO:0000313" key="2">
    <source>
        <dbReference type="Proteomes" id="UP000323653"/>
    </source>
</evidence>
<dbReference type="Pfam" id="PF13528">
    <property type="entry name" value="Glyco_trans_1_3"/>
    <property type="match status" value="1"/>
</dbReference>
<keyword evidence="1" id="KW-0808">Transferase</keyword>
<evidence type="ECO:0000313" key="1">
    <source>
        <dbReference type="EMBL" id="QEK52238.1"/>
    </source>
</evidence>
<dbReference type="KEGG" id="pej:FYC62_11765"/>
<dbReference type="EMBL" id="CP043329">
    <property type="protein sequence ID" value="QEK52238.1"/>
    <property type="molecule type" value="Genomic_DNA"/>
</dbReference>
<protein>
    <submittedName>
        <fullName evidence="1">Glycosyl transferase</fullName>
    </submittedName>
</protein>
<organism evidence="1 2">
    <name type="scientific">Pedobacter aquae</name>
    <dbReference type="NCBI Taxonomy" id="2605747"/>
    <lineage>
        <taxon>Bacteria</taxon>
        <taxon>Pseudomonadati</taxon>
        <taxon>Bacteroidota</taxon>
        <taxon>Sphingobacteriia</taxon>
        <taxon>Sphingobacteriales</taxon>
        <taxon>Sphingobacteriaceae</taxon>
        <taxon>Pedobacter</taxon>
    </lineage>
</organism>
<proteinExistence type="predicted"/>
<reference evidence="1 2" key="1">
    <citation type="submission" date="2019-08" db="EMBL/GenBank/DDBJ databases">
        <title>Pedobacter sp. nov., isolated from Han river, South Korea.</title>
        <authorList>
            <person name="Lee D.-H."/>
            <person name="Kim Y.-S."/>
            <person name="Hwang E.-M."/>
            <person name="Le Tran T.C."/>
            <person name="Cha C.-J."/>
        </authorList>
    </citation>
    <scope>NUCLEOTIDE SEQUENCE [LARGE SCALE GENOMIC DNA]</scope>
    <source>
        <strain evidence="1 2">CJ43</strain>
    </source>
</reference>
<dbReference type="GO" id="GO:0016740">
    <property type="term" value="F:transferase activity"/>
    <property type="evidence" value="ECO:0007669"/>
    <property type="project" value="UniProtKB-KW"/>
</dbReference>
<dbReference type="SUPFAM" id="SSF53756">
    <property type="entry name" value="UDP-Glycosyltransferase/glycogen phosphorylase"/>
    <property type="match status" value="1"/>
</dbReference>
<accession>A0A5C0VHS1</accession>
<dbReference type="RefSeq" id="WP_149075056.1">
    <property type="nucleotide sequence ID" value="NZ_CP043329.1"/>
</dbReference>